<gene>
    <name evidence="2" type="ORF">RchiOBHm_Chr6g0246691</name>
</gene>
<keyword evidence="3" id="KW-1185">Reference proteome</keyword>
<sequence>METCLLEVDSMLYPLVLSFLHPPSLVPWYLGVTIQKKSDKLLSIYAIFLCYSFVQV</sequence>
<organism evidence="2 3">
    <name type="scientific">Rosa chinensis</name>
    <name type="common">China rose</name>
    <dbReference type="NCBI Taxonomy" id="74649"/>
    <lineage>
        <taxon>Eukaryota</taxon>
        <taxon>Viridiplantae</taxon>
        <taxon>Streptophyta</taxon>
        <taxon>Embryophyta</taxon>
        <taxon>Tracheophyta</taxon>
        <taxon>Spermatophyta</taxon>
        <taxon>Magnoliopsida</taxon>
        <taxon>eudicotyledons</taxon>
        <taxon>Gunneridae</taxon>
        <taxon>Pentapetalae</taxon>
        <taxon>rosids</taxon>
        <taxon>fabids</taxon>
        <taxon>Rosales</taxon>
        <taxon>Rosaceae</taxon>
        <taxon>Rosoideae</taxon>
        <taxon>Rosoideae incertae sedis</taxon>
        <taxon>Rosa</taxon>
    </lineage>
</organism>
<keyword evidence="1" id="KW-0812">Transmembrane</keyword>
<protein>
    <submittedName>
        <fullName evidence="2">Uncharacterized protein</fullName>
    </submittedName>
</protein>
<evidence type="ECO:0000313" key="2">
    <source>
        <dbReference type="EMBL" id="PRQ22114.1"/>
    </source>
</evidence>
<proteinExistence type="predicted"/>
<keyword evidence="1" id="KW-0472">Membrane</keyword>
<accession>A0A2P6PJL4</accession>
<dbReference type="AlphaFoldDB" id="A0A2P6PJL4"/>
<evidence type="ECO:0000313" key="3">
    <source>
        <dbReference type="Proteomes" id="UP000238479"/>
    </source>
</evidence>
<feature type="transmembrane region" description="Helical" evidence="1">
    <location>
        <begin position="12"/>
        <end position="32"/>
    </location>
</feature>
<comment type="caution">
    <text evidence="2">The sequence shown here is derived from an EMBL/GenBank/DDBJ whole genome shotgun (WGS) entry which is preliminary data.</text>
</comment>
<evidence type="ECO:0000256" key="1">
    <source>
        <dbReference type="SAM" id="Phobius"/>
    </source>
</evidence>
<dbReference type="EMBL" id="PDCK01000044">
    <property type="protein sequence ID" value="PRQ22114.1"/>
    <property type="molecule type" value="Genomic_DNA"/>
</dbReference>
<reference evidence="2 3" key="1">
    <citation type="journal article" date="2018" name="Nat. Genet.">
        <title>The Rosa genome provides new insights in the design of modern roses.</title>
        <authorList>
            <person name="Bendahmane M."/>
        </authorList>
    </citation>
    <scope>NUCLEOTIDE SEQUENCE [LARGE SCALE GENOMIC DNA]</scope>
    <source>
        <strain evidence="3">cv. Old Blush</strain>
    </source>
</reference>
<dbReference type="Gramene" id="PRQ22114">
    <property type="protein sequence ID" value="PRQ22114"/>
    <property type="gene ID" value="RchiOBHm_Chr6g0246691"/>
</dbReference>
<dbReference type="Proteomes" id="UP000238479">
    <property type="component" value="Chromosome 6"/>
</dbReference>
<keyword evidence="1" id="KW-1133">Transmembrane helix</keyword>
<name>A0A2P6PJL4_ROSCH</name>